<feature type="domain" description="WSC" evidence="2">
    <location>
        <begin position="665"/>
        <end position="766"/>
    </location>
</feature>
<dbReference type="CDD" id="cd00037">
    <property type="entry name" value="CLECT"/>
    <property type="match status" value="1"/>
</dbReference>
<proteinExistence type="predicted"/>
<dbReference type="InterPro" id="IPR016187">
    <property type="entry name" value="CTDL_fold"/>
</dbReference>
<keyword evidence="1" id="KW-0472">Membrane</keyword>
<accession>A0A814A6K9</accession>
<sequence>MIDPIYSSYQYAGCYTQVFHESFFISSFMEPKLCFHLCNTPIIYLQLLTCRCSGGGLMHYNRQKDQICNIKCTQLTRSQIKTNDTCGGTRVFSAYVEENFYTQHGHLLNYQIHFSSCELWTNSGFYNTLQVTFDKSSIKSSLNKMERCAAACLDENTMTKSIAFNDDNNQCLCILSQQSYLTFTSSRYLTILPNNSCNRYCDNTLDNSKIEQKFQCGSSTNRRIWAIYDLNGSCPINYVYIKELQKCVYAYKTFWSSCITPSKVYIYDGNITWNIFLKIIEKLNLNKSIVTIDFDDDITIDSSWKCPSTTIDRTYSSYSSLNYNTRYVLDNGCLRIRSYTSYIDRFSYRLCITNPINKYSISDNDNENELPFLTSFYTQIKFCPTNWFDLNGRCYRMSNEPKTIQDARNSCITISTSESNNNDKSHFWFIDDDDDNDNNEVHDSPKSNIASYTSHWQARLGFFLLDKPPDNDELKNESTVLDLNIYRSSINEFQMMNPTEKNNSNEIDNSCILATRTIIKENETPIINTTEKNDCSKPQHVLCETKTLIVHNFQQRCFRKPLILDLPAFISKHLTYELCLTICQGLQTKLAIININKCYCLNGFTSKVFNLTKYRAEYLQENCGDPCPGNIHERCGDKNTIVVFHVVDVRRIYSLMRIPMDSFPDFVYDSCIYVSSFNSSTTYQFNLNNVHNIHPRHCLQLCTNYQQKYAFINSNLCLCTNIPLKDTQYDTTILENQYCSYECSANYFYTCGNKTNSTIYSMYIMQPKCRHGFEVAENDQQCVYSHSSIKKNSFSSAQSYCKSIGGIIAKINDILEIQNILSESTLSRRLSNTLSIFSAFKSYNDSKYFWIDRTSDIINNNTISDRSLGKCSQTSNAIDRNCIVLRYEKTSYSNIIADDQCIAESNLCSLMSATPVCVDQHLEFNSTIISSITDDDVVSVSVNTSIDYSCGNDIEYDFIDEYCYKISFHESSWNEAKSECERDNAMLFVPEKFITLKIIRSLFLRRHNYASSGFAHIGVIYDNQNRTVIRSNITDESILQIVPDSNSIYDLCEQTFHQHYTKINSSKILSKNDQNRLKDQQIGCAYLDLLSDTTPVIRCDEIPCNRQATVICQRPPILKTVIIQAQREVINLPMNNDPSLTSTVPSTDNESNSGWTDLSSQIYTKSIVRDFAPIFFILATIFALILLGLINILHNHYLFQKNNNNNNNRFHTGRRNHNAVYSQLITTNEFDLN</sequence>
<comment type="caution">
    <text evidence="3">The sequence shown here is derived from an EMBL/GenBank/DDBJ whole genome shotgun (WGS) entry which is preliminary data.</text>
</comment>
<name>A0A814A6K9_9BILA</name>
<evidence type="ECO:0000313" key="4">
    <source>
        <dbReference type="Proteomes" id="UP000663864"/>
    </source>
</evidence>
<organism evidence="3 4">
    <name type="scientific">Rotaria sordida</name>
    <dbReference type="NCBI Taxonomy" id="392033"/>
    <lineage>
        <taxon>Eukaryota</taxon>
        <taxon>Metazoa</taxon>
        <taxon>Spiralia</taxon>
        <taxon>Gnathifera</taxon>
        <taxon>Rotifera</taxon>
        <taxon>Eurotatoria</taxon>
        <taxon>Bdelloidea</taxon>
        <taxon>Philodinida</taxon>
        <taxon>Philodinidae</taxon>
        <taxon>Rotaria</taxon>
    </lineage>
</organism>
<dbReference type="PROSITE" id="PS51212">
    <property type="entry name" value="WSC"/>
    <property type="match status" value="1"/>
</dbReference>
<dbReference type="Proteomes" id="UP000663864">
    <property type="component" value="Unassembled WGS sequence"/>
</dbReference>
<keyword evidence="1" id="KW-0812">Transmembrane</keyword>
<evidence type="ECO:0000259" key="2">
    <source>
        <dbReference type="PROSITE" id="PS51212"/>
    </source>
</evidence>
<evidence type="ECO:0000313" key="3">
    <source>
        <dbReference type="EMBL" id="CAF0909793.1"/>
    </source>
</evidence>
<keyword evidence="1" id="KW-1133">Transmembrane helix</keyword>
<dbReference type="EMBL" id="CAJNOT010000244">
    <property type="protein sequence ID" value="CAF0909793.1"/>
    <property type="molecule type" value="Genomic_DNA"/>
</dbReference>
<dbReference type="InterPro" id="IPR002889">
    <property type="entry name" value="WSC_carb-bd"/>
</dbReference>
<gene>
    <name evidence="3" type="ORF">ZHD862_LOCUS7829</name>
</gene>
<feature type="transmembrane region" description="Helical" evidence="1">
    <location>
        <begin position="1171"/>
        <end position="1193"/>
    </location>
</feature>
<dbReference type="SUPFAM" id="SSF56436">
    <property type="entry name" value="C-type lectin-like"/>
    <property type="match status" value="4"/>
</dbReference>
<dbReference type="AlphaFoldDB" id="A0A814A6K9"/>
<dbReference type="InterPro" id="IPR016186">
    <property type="entry name" value="C-type_lectin-like/link_sf"/>
</dbReference>
<protein>
    <recommendedName>
        <fullName evidence="2">WSC domain-containing protein</fullName>
    </recommendedName>
</protein>
<evidence type="ECO:0000256" key="1">
    <source>
        <dbReference type="SAM" id="Phobius"/>
    </source>
</evidence>
<reference evidence="3" key="1">
    <citation type="submission" date="2021-02" db="EMBL/GenBank/DDBJ databases">
        <authorList>
            <person name="Nowell W R."/>
        </authorList>
    </citation>
    <scope>NUCLEOTIDE SEQUENCE</scope>
</reference>
<dbReference type="Gene3D" id="3.10.100.10">
    <property type="entry name" value="Mannose-Binding Protein A, subunit A"/>
    <property type="match status" value="3"/>
</dbReference>